<reference evidence="1 2" key="1">
    <citation type="submission" date="2020-04" db="EMBL/GenBank/DDBJ databases">
        <authorList>
            <person name="Liu A."/>
        </authorList>
    </citation>
    <scope>NUCLEOTIDE SEQUENCE [LARGE SCALE GENOMIC DNA]</scope>
    <source>
        <strain evidence="1 2">RZ02</strain>
    </source>
</reference>
<protein>
    <submittedName>
        <fullName evidence="1">Uncharacterized protein</fullName>
    </submittedName>
</protein>
<organism evidence="1 2">
    <name type="scientific">Pontixanthobacter rizhaonensis</name>
    <dbReference type="NCBI Taxonomy" id="2730337"/>
    <lineage>
        <taxon>Bacteria</taxon>
        <taxon>Pseudomonadati</taxon>
        <taxon>Pseudomonadota</taxon>
        <taxon>Alphaproteobacteria</taxon>
        <taxon>Sphingomonadales</taxon>
        <taxon>Erythrobacteraceae</taxon>
        <taxon>Pontixanthobacter</taxon>
    </lineage>
</organism>
<sequence>MGGYNSGRQGGRPIAEQSLKVDLALMLRKGWIAEGRSNGGSLSWSRGGEPAGNIQYYADLSDPANASLTLNYKRQRYGEDWISREQHIRLDYTQPHFGGRRWWMICPVRGVRAGKLYLPSNGDIFAGRQAWRLGYKSQRIAPRDKPFEALFRLQRRLGCNEGWEQPIRRPKGMWRQTYDRLEQEYWELNLQCSYQMMALVNRLRG</sequence>
<dbReference type="Proteomes" id="UP000561181">
    <property type="component" value="Unassembled WGS sequence"/>
</dbReference>
<name>A0A848QEH3_9SPHN</name>
<evidence type="ECO:0000313" key="2">
    <source>
        <dbReference type="Proteomes" id="UP000561181"/>
    </source>
</evidence>
<gene>
    <name evidence="1" type="ORF">HKD42_08205</name>
</gene>
<evidence type="ECO:0000313" key="1">
    <source>
        <dbReference type="EMBL" id="NMW32041.1"/>
    </source>
</evidence>
<proteinExistence type="predicted"/>
<comment type="caution">
    <text evidence="1">The sequence shown here is derived from an EMBL/GenBank/DDBJ whole genome shotgun (WGS) entry which is preliminary data.</text>
</comment>
<accession>A0A848QEH3</accession>
<dbReference type="EMBL" id="JABCRE010000003">
    <property type="protein sequence ID" value="NMW32041.1"/>
    <property type="molecule type" value="Genomic_DNA"/>
</dbReference>
<dbReference type="RefSeq" id="WP_170012357.1">
    <property type="nucleotide sequence ID" value="NZ_JABCRE010000003.1"/>
</dbReference>
<dbReference type="AlphaFoldDB" id="A0A848QEH3"/>
<keyword evidence="2" id="KW-1185">Reference proteome</keyword>